<name>A0A0P9TN25_PSEAV</name>
<dbReference type="PATRIC" id="fig|53707.9.peg.4208"/>
<feature type="transmembrane region" description="Helical" evidence="1">
    <location>
        <begin position="21"/>
        <end position="40"/>
    </location>
</feature>
<dbReference type="EMBL" id="LJQP01000063">
    <property type="protein sequence ID" value="KPX75830.1"/>
    <property type="molecule type" value="Genomic_DNA"/>
</dbReference>
<evidence type="ECO:0000313" key="2">
    <source>
        <dbReference type="EMBL" id="KPX75830.1"/>
    </source>
</evidence>
<organism evidence="2 3">
    <name type="scientific">Pseudomonas amygdali pv. lachrymans</name>
    <name type="common">Pseudomonas syringae pv. lachrymans</name>
    <dbReference type="NCBI Taxonomy" id="53707"/>
    <lineage>
        <taxon>Bacteria</taxon>
        <taxon>Pseudomonadati</taxon>
        <taxon>Pseudomonadota</taxon>
        <taxon>Gammaproteobacteria</taxon>
        <taxon>Pseudomonadales</taxon>
        <taxon>Pseudomonadaceae</taxon>
        <taxon>Pseudomonas</taxon>
        <taxon>Pseudomonas amygdali</taxon>
    </lineage>
</organism>
<reference evidence="2 3" key="1">
    <citation type="submission" date="2015-09" db="EMBL/GenBank/DDBJ databases">
        <title>Genome announcement of multiple Pseudomonas syringae strains.</title>
        <authorList>
            <person name="Thakur S."/>
            <person name="Wang P.W."/>
            <person name="Gong Y."/>
            <person name="Weir B.S."/>
            <person name="Guttman D.S."/>
        </authorList>
    </citation>
    <scope>NUCLEOTIDE SEQUENCE [LARGE SCALE GENOMIC DNA]</scope>
    <source>
        <strain evidence="2 3">ICMP3507</strain>
    </source>
</reference>
<comment type="caution">
    <text evidence="2">The sequence shown here is derived from an EMBL/GenBank/DDBJ whole genome shotgun (WGS) entry which is preliminary data.</text>
</comment>
<evidence type="ECO:0000256" key="1">
    <source>
        <dbReference type="SAM" id="Phobius"/>
    </source>
</evidence>
<proteinExistence type="predicted"/>
<dbReference type="AlphaFoldDB" id="A0A0P9TN25"/>
<keyword evidence="1" id="KW-0472">Membrane</keyword>
<keyword evidence="1" id="KW-0812">Transmembrane</keyword>
<accession>A0A0P9TN25</accession>
<keyword evidence="1" id="KW-1133">Transmembrane helix</keyword>
<evidence type="ECO:0000313" key="3">
    <source>
        <dbReference type="Proteomes" id="UP000050265"/>
    </source>
</evidence>
<protein>
    <submittedName>
        <fullName evidence="2">Uncharacterized protein</fullName>
    </submittedName>
</protein>
<dbReference type="Proteomes" id="UP000050265">
    <property type="component" value="Unassembled WGS sequence"/>
</dbReference>
<sequence length="157" mass="17435">MNNLKGMKSMPGEKTRKTLVYSAWGLLFLSVVGVLVIQAFQEKPQPSKPTFLSDLIIVTARTTAQNRIIDEDITFVRAQAANSHALKFYYTLTRYDTHPNNVDLGVMKSNILKANCAAQMRSDQSILSLGGTLIYIFGSKNVNEVGQFEINKQSCEG</sequence>
<gene>
    <name evidence="2" type="ORF">ALO35_02892</name>
</gene>